<dbReference type="STRING" id="315358.SERIO_v1c03650"/>
<keyword evidence="1" id="KW-0472">Membrane</keyword>
<dbReference type="AlphaFoldDB" id="A0A0H3XM54"/>
<keyword evidence="1" id="KW-1133">Transmembrane helix</keyword>
<protein>
    <submittedName>
        <fullName evidence="2">Uncharacterized protein</fullName>
    </submittedName>
</protein>
<evidence type="ECO:0000313" key="3">
    <source>
        <dbReference type="Proteomes" id="UP000035661"/>
    </source>
</evidence>
<dbReference type="Proteomes" id="UP000035661">
    <property type="component" value="Chromosome"/>
</dbReference>
<organism evidence="2 3">
    <name type="scientific">Spiroplasma eriocheiris</name>
    <dbReference type="NCBI Taxonomy" id="315358"/>
    <lineage>
        <taxon>Bacteria</taxon>
        <taxon>Bacillati</taxon>
        <taxon>Mycoplasmatota</taxon>
        <taxon>Mollicutes</taxon>
        <taxon>Entomoplasmatales</taxon>
        <taxon>Spiroplasmataceae</taxon>
        <taxon>Spiroplasma</taxon>
    </lineage>
</organism>
<dbReference type="KEGG" id="seri:SERIO_v1c03650"/>
<accession>A0A0H3XM54</accession>
<dbReference type="PATRIC" id="fig|743698.3.peg.366"/>
<evidence type="ECO:0000313" key="2">
    <source>
        <dbReference type="EMBL" id="AKM53947.1"/>
    </source>
</evidence>
<reference evidence="2 3" key="1">
    <citation type="journal article" date="2015" name="Genome Biol. Evol.">
        <title>Found and Lost: The Fates of Horizontally Acquired Genes in Arthropod-Symbiotic Spiroplasma.</title>
        <authorList>
            <person name="Lo W.S."/>
            <person name="Gasparich G.E."/>
            <person name="Kuo C.H."/>
        </authorList>
    </citation>
    <scope>NUCLEOTIDE SEQUENCE [LARGE SCALE GENOMIC DNA]</scope>
    <source>
        <strain evidence="3">TDA-040725-5</strain>
    </source>
</reference>
<gene>
    <name evidence="2" type="ORF">SERIO_v1c03650</name>
</gene>
<name>A0A0H3XM54_9MOLU</name>
<reference evidence="3" key="2">
    <citation type="submission" date="2015-06" db="EMBL/GenBank/DDBJ databases">
        <title>Complete genome sequence of Spiroplasma eriocheiris TDA-040725-5 (DSM 21848).</title>
        <authorList>
            <person name="Lo W.-S."/>
            <person name="Kuo C.-H."/>
        </authorList>
    </citation>
    <scope>NUCLEOTIDE SEQUENCE [LARGE SCALE GENOMIC DNA]</scope>
    <source>
        <strain evidence="3">TDA-040725-5</strain>
    </source>
</reference>
<evidence type="ECO:0000256" key="1">
    <source>
        <dbReference type="SAM" id="Phobius"/>
    </source>
</evidence>
<dbReference type="EMBL" id="CP011856">
    <property type="protein sequence ID" value="AKM53947.1"/>
    <property type="molecule type" value="Genomic_DNA"/>
</dbReference>
<feature type="transmembrane region" description="Helical" evidence="1">
    <location>
        <begin position="207"/>
        <end position="227"/>
    </location>
</feature>
<keyword evidence="1" id="KW-0812">Transmembrane</keyword>
<proteinExistence type="predicted"/>
<sequence length="229" mass="26907">MEKFAQLREEIKKEIELDQEINEVNKVVNNYMNKLNVIDPGHFNSIKTDFEQEFSWEKVFLDKNPDEQPYSPNFKYDLQQLLNQIKTETKQEDLITYNSTAEAGNIMHNILISETLLNKPTYEKYQSILEDILNKKVDYVNQIEEIKKSLANYRINSSNIDFGTIAQIRKNDHRSTNEMLKEASSLVEEKHTNILALFRKTKLRDKYPLVVIIFVMIIMIVALVLMVTL</sequence>
<keyword evidence="3" id="KW-1185">Reference proteome</keyword>